<accession>A0A024B091</accession>
<dbReference type="GO" id="GO:0001784">
    <property type="term" value="F:phosphotyrosine residue binding"/>
    <property type="evidence" value="ECO:0007669"/>
    <property type="project" value="InterPro"/>
</dbReference>
<dbReference type="PROSITE" id="PS51506">
    <property type="entry name" value="CBL_PTB"/>
    <property type="match status" value="1"/>
</dbReference>
<dbReference type="GeneID" id="19526457"/>
<dbReference type="EMBL" id="KJ489397">
    <property type="protein sequence ID" value="AHZ09591.1"/>
    <property type="molecule type" value="Genomic_DNA"/>
</dbReference>
<protein>
    <recommendedName>
        <fullName evidence="1">Cbl-PTB domain-containing protein</fullName>
    </recommendedName>
</protein>
<feature type="domain" description="Cbl-PTB" evidence="1">
    <location>
        <begin position="1"/>
        <end position="156"/>
    </location>
</feature>
<keyword evidence="3" id="KW-1185">Reference proteome</keyword>
<proteinExistence type="predicted"/>
<dbReference type="Proteomes" id="UP000026902">
    <property type="component" value="Segment"/>
</dbReference>
<evidence type="ECO:0000259" key="1">
    <source>
        <dbReference type="PROSITE" id="PS51506"/>
    </source>
</evidence>
<dbReference type="KEGG" id="vg:19526457"/>
<name>A0A024B091_9CAUD</name>
<evidence type="ECO:0000313" key="3">
    <source>
        <dbReference type="Proteomes" id="UP000026902"/>
    </source>
</evidence>
<dbReference type="InterPro" id="IPR024159">
    <property type="entry name" value="Cbl_PTB"/>
</dbReference>
<evidence type="ECO:0000313" key="2">
    <source>
        <dbReference type="EMBL" id="AHZ09591.1"/>
    </source>
</evidence>
<organism evidence="2 3">
    <name type="scientific">Bacillus phage CAM003</name>
    <dbReference type="NCBI Taxonomy" id="1486657"/>
    <lineage>
        <taxon>Viruses</taxon>
        <taxon>Duplodnaviria</taxon>
        <taxon>Heunggongvirae</taxon>
        <taxon>Uroviricota</taxon>
        <taxon>Caudoviricetes</taxon>
        <taxon>Herelleviridae</taxon>
        <taxon>Bastillevirinae</taxon>
        <taxon>Bastillevirus</taxon>
        <taxon>Bastillevirus CAM003</taxon>
    </lineage>
</organism>
<dbReference type="RefSeq" id="YP_009037057.1">
    <property type="nucleotide sequence ID" value="NC_024216.1"/>
</dbReference>
<reference evidence="3" key="1">
    <citation type="submission" date="2014-09" db="EMBL/GenBank/DDBJ databases">
        <authorList>
            <person name="Sauder A.B."/>
            <person name="McKenzie Q.R."/>
            <person name="Temple L.M."/>
            <person name="Alexis B.K."/>
            <person name="Al-Atrache Z."/>
            <person name="Lewis L.O."/>
            <person name="Loesser-Casey K.E."/>
            <person name="Mitchell K.J."/>
        </authorList>
    </citation>
    <scope>NUCLEOTIDE SEQUENCE [LARGE SCALE GENOMIC DNA]</scope>
</reference>
<sequence>MSEFKGKTLQGVETIKEMTKGTWVYDINYPNAVFTILDDELTRLWIPSLDIRSLTGEDCSGYLFTQFLEKEYAIFAEADGFRIKGGNLYVRTNWEGVLKSEGQLMISHPKLSLTSIYEDSLYTFASILEMLGDELASPTIKEILSEAKWYVRKKDE</sequence>